<gene>
    <name evidence="3" type="ORF">SAMN04487970_102063</name>
</gene>
<name>A0A1G4RWU9_9BACL</name>
<dbReference type="OrthoDB" id="1875540at2"/>
<feature type="domain" description="Calcineurin-like phosphoesterase" evidence="1">
    <location>
        <begin position="65"/>
        <end position="259"/>
    </location>
</feature>
<dbReference type="Gene3D" id="2.60.40.1430">
    <property type="entry name" value="Perfringolysin, domain 4"/>
    <property type="match status" value="1"/>
</dbReference>
<protein>
    <submittedName>
        <fullName evidence="3">Cytolysin, a secreted calcineurin-like phosphatase</fullName>
    </submittedName>
</protein>
<evidence type="ECO:0000313" key="3">
    <source>
        <dbReference type="EMBL" id="SCW61334.1"/>
    </source>
</evidence>
<feature type="domain" description="Thiol-activated cytolysin C-terminal" evidence="2">
    <location>
        <begin position="372"/>
        <end position="427"/>
    </location>
</feature>
<dbReference type="Gene3D" id="3.60.21.10">
    <property type="match status" value="1"/>
</dbReference>
<dbReference type="GO" id="GO:0016787">
    <property type="term" value="F:hydrolase activity"/>
    <property type="evidence" value="ECO:0007669"/>
    <property type="project" value="InterPro"/>
</dbReference>
<dbReference type="PANTHER" id="PTHR43143">
    <property type="entry name" value="METALLOPHOSPHOESTERASE, CALCINEURIN SUPERFAMILY"/>
    <property type="match status" value="1"/>
</dbReference>
<dbReference type="PANTHER" id="PTHR43143:SF1">
    <property type="entry name" value="SERINE_THREONINE-PROTEIN PHOSPHATASE CPPED1"/>
    <property type="match status" value="1"/>
</dbReference>
<dbReference type="InterPro" id="IPR035390">
    <property type="entry name" value="Thiol_cytolys_C"/>
</dbReference>
<dbReference type="Pfam" id="PF17440">
    <property type="entry name" value="Thiol_cytolys_C"/>
    <property type="match status" value="1"/>
</dbReference>
<evidence type="ECO:0000259" key="2">
    <source>
        <dbReference type="Pfam" id="PF17440"/>
    </source>
</evidence>
<dbReference type="InterPro" id="IPR038700">
    <property type="entry name" value="Thiol_cytolys_C_sf"/>
</dbReference>
<dbReference type="Pfam" id="PF00149">
    <property type="entry name" value="Metallophos"/>
    <property type="match status" value="1"/>
</dbReference>
<proteinExistence type="predicted"/>
<reference evidence="4" key="1">
    <citation type="submission" date="2016-10" db="EMBL/GenBank/DDBJ databases">
        <authorList>
            <person name="Varghese N."/>
            <person name="Submissions S."/>
        </authorList>
    </citation>
    <scope>NUCLEOTIDE SEQUENCE [LARGE SCALE GENOMIC DNA]</scope>
    <source>
        <strain evidence="4">CGMCC 1.8946</strain>
    </source>
</reference>
<dbReference type="InterPro" id="IPR004843">
    <property type="entry name" value="Calcineurin-like_PHP"/>
</dbReference>
<organism evidence="3 4">
    <name type="scientific">Paenibacillus tianmuensis</name>
    <dbReference type="NCBI Taxonomy" id="624147"/>
    <lineage>
        <taxon>Bacteria</taxon>
        <taxon>Bacillati</taxon>
        <taxon>Bacillota</taxon>
        <taxon>Bacilli</taxon>
        <taxon>Bacillales</taxon>
        <taxon>Paenibacillaceae</taxon>
        <taxon>Paenibacillus</taxon>
    </lineage>
</organism>
<dbReference type="GO" id="GO:0015485">
    <property type="term" value="F:cholesterol binding"/>
    <property type="evidence" value="ECO:0007669"/>
    <property type="project" value="InterPro"/>
</dbReference>
<evidence type="ECO:0000259" key="1">
    <source>
        <dbReference type="Pfam" id="PF00149"/>
    </source>
</evidence>
<sequence length="433" mass="49735">MTVSPGMFSVIISSDPQYPWYDGVLPEGLKTEDEIKLNSARQISEQYESMNELAKQRRETGSLFPVHGVLINGDLTAFGHDWQMEKYKELLGKLELPYYPGLGNHDYANNVDDSYNNNCAMRMVDFMYGWLRLHTGMLKYDFAERSYYKFPELRVDYTGSLAYSFNIGKVHFVQLQNFPSYTDNWDSWNAGSARRDFFFIKPSFAWLKNDLAIARNRGDVIIVSLHDYHDNFIEPFVTEFNDITNKYGVSAVFAGHIHRNCGKIGTIGSSNIPFFRSGAASYQDYLVADIDTEQKKMIVRKRACPLNGMYDFTGDSWECNLNDTIPYPPMPVPPTEGHVTFFNDGGFEARFELHYTYGGETLVFKTGNMTLGNKKTYYIPPDATDVWIIGQEYTGLVWEGWRTVFDLRFASPPNNCFKLYGTTLHPKWNNDCS</sequence>
<dbReference type="Proteomes" id="UP000198601">
    <property type="component" value="Unassembled WGS sequence"/>
</dbReference>
<dbReference type="EMBL" id="FMTT01000020">
    <property type="protein sequence ID" value="SCW61334.1"/>
    <property type="molecule type" value="Genomic_DNA"/>
</dbReference>
<dbReference type="InterPro" id="IPR051918">
    <property type="entry name" value="STPP_CPPED1"/>
</dbReference>
<dbReference type="SUPFAM" id="SSF56300">
    <property type="entry name" value="Metallo-dependent phosphatases"/>
    <property type="match status" value="1"/>
</dbReference>
<accession>A0A1G4RWU9</accession>
<dbReference type="CDD" id="cd00838">
    <property type="entry name" value="MPP_superfamily"/>
    <property type="match status" value="1"/>
</dbReference>
<dbReference type="SUPFAM" id="SSF56978">
    <property type="entry name" value="Perfringolysin"/>
    <property type="match status" value="1"/>
</dbReference>
<dbReference type="AlphaFoldDB" id="A0A1G4RWU9"/>
<keyword evidence="4" id="KW-1185">Reference proteome</keyword>
<evidence type="ECO:0000313" key="4">
    <source>
        <dbReference type="Proteomes" id="UP000198601"/>
    </source>
</evidence>
<dbReference type="InterPro" id="IPR036359">
    <property type="entry name" value="Thiol_cytolysin_sf"/>
</dbReference>
<dbReference type="InterPro" id="IPR029052">
    <property type="entry name" value="Metallo-depent_PP-like"/>
</dbReference>